<gene>
    <name evidence="5" type="ordered locus">CCNA_03603</name>
</gene>
<evidence type="ECO:0000313" key="5">
    <source>
        <dbReference type="EMBL" id="ACL97068.1"/>
    </source>
</evidence>
<dbReference type="PhylomeDB" id="A0A0H3CDJ1"/>
<dbReference type="SMR" id="A0A0H3CDJ1"/>
<feature type="domain" description="Peptidase S12 Pab87-related C-terminal" evidence="4">
    <location>
        <begin position="486"/>
        <end position="563"/>
    </location>
</feature>
<accession>A0A0H3CDJ1</accession>
<reference evidence="5 6" key="1">
    <citation type="journal article" date="2010" name="J. Bacteriol.">
        <title>The genetic basis of laboratory adaptation in Caulobacter crescentus.</title>
        <authorList>
            <person name="Marks M.E."/>
            <person name="Castro-Rojas C.M."/>
            <person name="Teiling C."/>
            <person name="Du L."/>
            <person name="Kapatral V."/>
            <person name="Walunas T.L."/>
            <person name="Crosson S."/>
        </authorList>
    </citation>
    <scope>NUCLEOTIDE SEQUENCE [LARGE SCALE GENOMIC DNA]</scope>
    <source>
        <strain evidence="6">NA1000 / CB15N</strain>
    </source>
</reference>
<dbReference type="AlphaFoldDB" id="A0A0H3CDJ1"/>
<dbReference type="InterPro" id="IPR012338">
    <property type="entry name" value="Beta-lactam/transpept-like"/>
</dbReference>
<dbReference type="GeneID" id="7329686"/>
<feature type="chain" id="PRO_5002606029" evidence="2">
    <location>
        <begin position="24"/>
        <end position="575"/>
    </location>
</feature>
<sequence length="575" mass="60303">MRRLFVALAATALVGVAPLGAFAQTAAGPAKPATVSTDRLSDAAIRQILAQRVDVDHQSRGMVVGVIDARGRRVIAHGLMGAGGKPVDGQTLFEIGSVTKALTSLLLADMVRRGEVRLEDPVADHLPPGTVVPTRNGKAITLIDLATHTSGLPRLPTNMAMKDPLNPYADYTEAQLDAFLRDYVLTRDIGGIYEYSNLGVGLLGRALAYRAGGDYETVLRQRVLTPLGMSDTAIVLSPAQAARFSSGHNAALEATTHWDLPSLAGAGALRSTADDLLKLTAAELGLVDTPLKAAMADQLVPRRPVGGGVEVALGWHVWSTPEGGIVTHSGGTMGFQSFVGFNRKTGLGVVVLSNTAGVMGVDDIGLHLMTGQPLKTPPKTRVAVPLAPAAFDKLVGRYAMAPGAVMTIRRDGERMLGQLTGQPTVELFAESPTTFFLKVVDAQLTFAVDAEGRGTAVTLHQNGQNTTAPRLAEGAEVPAPPRPAKVAALSVAELDALTGRYALAPGFVVTVTRKGQSLFAQLTGQPEFEVFPESATRVFWTVVPAAASFTLGPDGKAVSLTLHQGGRDMPAPRQP</sequence>
<dbReference type="EMBL" id="CP001340">
    <property type="protein sequence ID" value="ACL97068.1"/>
    <property type="molecule type" value="Genomic_DNA"/>
</dbReference>
<dbReference type="HOGENOM" id="CLU_020027_7_2_5"/>
<dbReference type="Proteomes" id="UP000001364">
    <property type="component" value="Chromosome"/>
</dbReference>
<dbReference type="PANTHER" id="PTHR22935:SF95">
    <property type="entry name" value="BETA-LACTAMASE-LIKE 1-RELATED"/>
    <property type="match status" value="1"/>
</dbReference>
<evidence type="ECO:0000259" key="4">
    <source>
        <dbReference type="Pfam" id="PF11954"/>
    </source>
</evidence>
<dbReference type="InterPro" id="IPR021860">
    <property type="entry name" value="Peptidase_S12_Pab87-rel_C"/>
</dbReference>
<comment type="similarity">
    <text evidence="1">Belongs to the beta-lactamase family.</text>
</comment>
<proteinExistence type="inferred from homology"/>
<dbReference type="SUPFAM" id="SSF56601">
    <property type="entry name" value="beta-lactamase/transpeptidase-like"/>
    <property type="match status" value="1"/>
</dbReference>
<dbReference type="RefSeq" id="WP_010921318.1">
    <property type="nucleotide sequence ID" value="NC_011916.1"/>
</dbReference>
<feature type="domain" description="Peptidase S12 Pab87-related C-terminal" evidence="4">
    <location>
        <begin position="381"/>
        <end position="460"/>
    </location>
</feature>
<dbReference type="InterPro" id="IPR051478">
    <property type="entry name" value="Beta-lactamase-like_AB/R"/>
</dbReference>
<keyword evidence="2" id="KW-0732">Signal</keyword>
<dbReference type="Pfam" id="PF00144">
    <property type="entry name" value="Beta-lactamase"/>
    <property type="match status" value="1"/>
</dbReference>
<feature type="domain" description="Beta-lactamase-related" evidence="3">
    <location>
        <begin position="46"/>
        <end position="358"/>
    </location>
</feature>
<name>A0A0H3CDJ1_CAUVN</name>
<protein>
    <submittedName>
        <fullName evidence="5">Beta-lactamase family protein</fullName>
    </submittedName>
</protein>
<dbReference type="Pfam" id="PF11954">
    <property type="entry name" value="DUF3471"/>
    <property type="match status" value="2"/>
</dbReference>
<dbReference type="RefSeq" id="YP_002518976.1">
    <property type="nucleotide sequence ID" value="NC_011916.1"/>
</dbReference>
<dbReference type="OrthoDB" id="5377431at2"/>
<dbReference type="PATRIC" id="fig|565050.3.peg.3517"/>
<keyword evidence="6" id="KW-1185">Reference proteome</keyword>
<evidence type="ECO:0000259" key="3">
    <source>
        <dbReference type="Pfam" id="PF00144"/>
    </source>
</evidence>
<evidence type="ECO:0000256" key="2">
    <source>
        <dbReference type="SAM" id="SignalP"/>
    </source>
</evidence>
<evidence type="ECO:0000256" key="1">
    <source>
        <dbReference type="ARBA" id="ARBA00038473"/>
    </source>
</evidence>
<feature type="signal peptide" evidence="2">
    <location>
        <begin position="1"/>
        <end position="23"/>
    </location>
</feature>
<dbReference type="InterPro" id="IPR001466">
    <property type="entry name" value="Beta-lactam-related"/>
</dbReference>
<organism evidence="5 6">
    <name type="scientific">Caulobacter vibrioides (strain NA1000 / CB15N)</name>
    <name type="common">Caulobacter crescentus</name>
    <dbReference type="NCBI Taxonomy" id="565050"/>
    <lineage>
        <taxon>Bacteria</taxon>
        <taxon>Pseudomonadati</taxon>
        <taxon>Pseudomonadota</taxon>
        <taxon>Alphaproteobacteria</taxon>
        <taxon>Caulobacterales</taxon>
        <taxon>Caulobacteraceae</taxon>
        <taxon>Caulobacter</taxon>
    </lineage>
</organism>
<evidence type="ECO:0000313" key="6">
    <source>
        <dbReference type="Proteomes" id="UP000001364"/>
    </source>
</evidence>
<dbReference type="PANTHER" id="PTHR22935">
    <property type="entry name" value="PENICILLIN-BINDING PROTEIN"/>
    <property type="match status" value="1"/>
</dbReference>
<dbReference type="Gene3D" id="3.40.710.10">
    <property type="entry name" value="DD-peptidase/beta-lactamase superfamily"/>
    <property type="match status" value="1"/>
</dbReference>
<dbReference type="KEGG" id="ccs:CCNA_03603"/>